<dbReference type="Proteomes" id="UP000814140">
    <property type="component" value="Unassembled WGS sequence"/>
</dbReference>
<accession>A0ACB8SFD3</accession>
<sequence>MSAPTRRPLPTFSLPLHGGVPPSYEYDDRPISVISTRTAFEAGVDRRDRFFYENRCVVCGKADETQWADLKKRSWIPQHAKKHCANEPRNGLLMCTMHHSVFDRRYLYVQFFPESRRFVVINHSESADANLAPYHDKAIALDIEDSHAPFPVLFIIHEMRVRGQHPFAPAAPLVEEPPPWQDWNVNDGVYDSNSRTFKRDGLPPKRSSNSHTPGMQLAPVETSAGDALPGQLALPLNEDVIAKIVAATRAMPSWRKTISKDMFPTSA</sequence>
<reference evidence="1" key="1">
    <citation type="submission" date="2021-03" db="EMBL/GenBank/DDBJ databases">
        <authorList>
            <consortium name="DOE Joint Genome Institute"/>
            <person name="Ahrendt S."/>
            <person name="Looney B.P."/>
            <person name="Miyauchi S."/>
            <person name="Morin E."/>
            <person name="Drula E."/>
            <person name="Courty P.E."/>
            <person name="Chicoki N."/>
            <person name="Fauchery L."/>
            <person name="Kohler A."/>
            <person name="Kuo A."/>
            <person name="Labutti K."/>
            <person name="Pangilinan J."/>
            <person name="Lipzen A."/>
            <person name="Riley R."/>
            <person name="Andreopoulos W."/>
            <person name="He G."/>
            <person name="Johnson J."/>
            <person name="Barry K.W."/>
            <person name="Grigoriev I.V."/>
            <person name="Nagy L."/>
            <person name="Hibbett D."/>
            <person name="Henrissat B."/>
            <person name="Matheny P.B."/>
            <person name="Labbe J."/>
            <person name="Martin F."/>
        </authorList>
    </citation>
    <scope>NUCLEOTIDE SEQUENCE</scope>
    <source>
        <strain evidence="1">HHB10654</strain>
    </source>
</reference>
<comment type="caution">
    <text evidence="1">The sequence shown here is derived from an EMBL/GenBank/DDBJ whole genome shotgun (WGS) entry which is preliminary data.</text>
</comment>
<organism evidence="1 2">
    <name type="scientific">Artomyces pyxidatus</name>
    <dbReference type="NCBI Taxonomy" id="48021"/>
    <lineage>
        <taxon>Eukaryota</taxon>
        <taxon>Fungi</taxon>
        <taxon>Dikarya</taxon>
        <taxon>Basidiomycota</taxon>
        <taxon>Agaricomycotina</taxon>
        <taxon>Agaricomycetes</taxon>
        <taxon>Russulales</taxon>
        <taxon>Auriscalpiaceae</taxon>
        <taxon>Artomyces</taxon>
    </lineage>
</organism>
<name>A0ACB8SFD3_9AGAM</name>
<evidence type="ECO:0000313" key="1">
    <source>
        <dbReference type="EMBL" id="KAI0055198.1"/>
    </source>
</evidence>
<keyword evidence="2" id="KW-1185">Reference proteome</keyword>
<reference evidence="1" key="2">
    <citation type="journal article" date="2022" name="New Phytol.">
        <title>Evolutionary transition to the ectomycorrhizal habit in the genomes of a hyperdiverse lineage of mushroom-forming fungi.</title>
        <authorList>
            <person name="Looney B."/>
            <person name="Miyauchi S."/>
            <person name="Morin E."/>
            <person name="Drula E."/>
            <person name="Courty P.E."/>
            <person name="Kohler A."/>
            <person name="Kuo A."/>
            <person name="LaButti K."/>
            <person name="Pangilinan J."/>
            <person name="Lipzen A."/>
            <person name="Riley R."/>
            <person name="Andreopoulos W."/>
            <person name="He G."/>
            <person name="Johnson J."/>
            <person name="Nolan M."/>
            <person name="Tritt A."/>
            <person name="Barry K.W."/>
            <person name="Grigoriev I.V."/>
            <person name="Nagy L.G."/>
            <person name="Hibbett D."/>
            <person name="Henrissat B."/>
            <person name="Matheny P.B."/>
            <person name="Labbe J."/>
            <person name="Martin F.M."/>
        </authorList>
    </citation>
    <scope>NUCLEOTIDE SEQUENCE</scope>
    <source>
        <strain evidence="1">HHB10654</strain>
    </source>
</reference>
<gene>
    <name evidence="1" type="ORF">BV25DRAFT_1815961</name>
</gene>
<protein>
    <submittedName>
        <fullName evidence="1">Uncharacterized protein</fullName>
    </submittedName>
</protein>
<evidence type="ECO:0000313" key="2">
    <source>
        <dbReference type="Proteomes" id="UP000814140"/>
    </source>
</evidence>
<proteinExistence type="predicted"/>
<dbReference type="EMBL" id="MU277305">
    <property type="protein sequence ID" value="KAI0055198.1"/>
    <property type="molecule type" value="Genomic_DNA"/>
</dbReference>